<protein>
    <submittedName>
        <fullName evidence="2">Uncharacterized protein</fullName>
    </submittedName>
</protein>
<feature type="transmembrane region" description="Helical" evidence="1">
    <location>
        <begin position="12"/>
        <end position="32"/>
    </location>
</feature>
<feature type="transmembrane region" description="Helical" evidence="1">
    <location>
        <begin position="268"/>
        <end position="287"/>
    </location>
</feature>
<dbReference type="PANTHER" id="PTHR35043">
    <property type="entry name" value="TRANSCRIPTION FACTOR DOMAIN-CONTAINING PROTEIN"/>
    <property type="match status" value="1"/>
</dbReference>
<comment type="caution">
    <text evidence="2">The sequence shown here is derived from an EMBL/GenBank/DDBJ whole genome shotgun (WGS) entry which is preliminary data.</text>
</comment>
<dbReference type="AlphaFoldDB" id="A0AAN7AWN6"/>
<reference evidence="2" key="2">
    <citation type="submission" date="2023-05" db="EMBL/GenBank/DDBJ databases">
        <authorList>
            <consortium name="Lawrence Berkeley National Laboratory"/>
            <person name="Steindorff A."/>
            <person name="Hensen N."/>
            <person name="Bonometti L."/>
            <person name="Westerberg I."/>
            <person name="Brannstrom I.O."/>
            <person name="Guillou S."/>
            <person name="Cros-Aarteil S."/>
            <person name="Calhoun S."/>
            <person name="Haridas S."/>
            <person name="Kuo A."/>
            <person name="Mondo S."/>
            <person name="Pangilinan J."/>
            <person name="Riley R."/>
            <person name="Labutti K."/>
            <person name="Andreopoulos B."/>
            <person name="Lipzen A."/>
            <person name="Chen C."/>
            <person name="Yanf M."/>
            <person name="Daum C."/>
            <person name="Ng V."/>
            <person name="Clum A."/>
            <person name="Ohm R."/>
            <person name="Martin F."/>
            <person name="Silar P."/>
            <person name="Natvig D."/>
            <person name="Lalanne C."/>
            <person name="Gautier V."/>
            <person name="Ament-Velasquez S.L."/>
            <person name="Kruys A."/>
            <person name="Hutchinson M.I."/>
            <person name="Powell A.J."/>
            <person name="Barry K."/>
            <person name="Miller A.N."/>
            <person name="Grigoriev I.V."/>
            <person name="Debuchy R."/>
            <person name="Gladieux P."/>
            <person name="Thoren M.H."/>
            <person name="Johannesson H."/>
        </authorList>
    </citation>
    <scope>NUCLEOTIDE SEQUENCE</scope>
    <source>
        <strain evidence="2">CBS 315.58</strain>
    </source>
</reference>
<feature type="non-terminal residue" evidence="2">
    <location>
        <position position="1"/>
    </location>
</feature>
<keyword evidence="1" id="KW-0472">Membrane</keyword>
<dbReference type="PANTHER" id="PTHR35043:SF8">
    <property type="entry name" value="DUF4220 DOMAIN-CONTAINING PROTEIN"/>
    <property type="match status" value="1"/>
</dbReference>
<reference evidence="2" key="1">
    <citation type="journal article" date="2023" name="Mol. Phylogenet. Evol.">
        <title>Genome-scale phylogeny and comparative genomics of the fungal order Sordariales.</title>
        <authorList>
            <person name="Hensen N."/>
            <person name="Bonometti L."/>
            <person name="Westerberg I."/>
            <person name="Brannstrom I.O."/>
            <person name="Guillou S."/>
            <person name="Cros-Aarteil S."/>
            <person name="Calhoun S."/>
            <person name="Haridas S."/>
            <person name="Kuo A."/>
            <person name="Mondo S."/>
            <person name="Pangilinan J."/>
            <person name="Riley R."/>
            <person name="LaButti K."/>
            <person name="Andreopoulos B."/>
            <person name="Lipzen A."/>
            <person name="Chen C."/>
            <person name="Yan M."/>
            <person name="Daum C."/>
            <person name="Ng V."/>
            <person name="Clum A."/>
            <person name="Steindorff A."/>
            <person name="Ohm R.A."/>
            <person name="Martin F."/>
            <person name="Silar P."/>
            <person name="Natvig D.O."/>
            <person name="Lalanne C."/>
            <person name="Gautier V."/>
            <person name="Ament-Velasquez S.L."/>
            <person name="Kruys A."/>
            <person name="Hutchinson M.I."/>
            <person name="Powell A.J."/>
            <person name="Barry K."/>
            <person name="Miller A.N."/>
            <person name="Grigoriev I.V."/>
            <person name="Debuchy R."/>
            <person name="Gladieux P."/>
            <person name="Hiltunen Thoren M."/>
            <person name="Johannesson H."/>
        </authorList>
    </citation>
    <scope>NUCLEOTIDE SEQUENCE</scope>
    <source>
        <strain evidence="2">CBS 315.58</strain>
    </source>
</reference>
<dbReference type="Proteomes" id="UP001303160">
    <property type="component" value="Unassembled WGS sequence"/>
</dbReference>
<proteinExistence type="predicted"/>
<keyword evidence="3" id="KW-1185">Reference proteome</keyword>
<accession>A0AAN7AWN6</accession>
<organism evidence="2 3">
    <name type="scientific">Triangularia verruculosa</name>
    <dbReference type="NCBI Taxonomy" id="2587418"/>
    <lineage>
        <taxon>Eukaryota</taxon>
        <taxon>Fungi</taxon>
        <taxon>Dikarya</taxon>
        <taxon>Ascomycota</taxon>
        <taxon>Pezizomycotina</taxon>
        <taxon>Sordariomycetes</taxon>
        <taxon>Sordariomycetidae</taxon>
        <taxon>Sordariales</taxon>
        <taxon>Podosporaceae</taxon>
        <taxon>Triangularia</taxon>
    </lineage>
</organism>
<sequence>VGEPDFRGTWEILWTSLVTIFICTFTLLCLNVPQKSDTFYILFRRRLLWMLLAILAPEIVLTYAAGQWSRARHSVHDFHNSGYMQWTMRMAFFADMGGFVLEAAESVPFPLNAKQLHWLVINDHIPYPETDVDEIWDKSKQDRFARFITSFQVGYTILHAVGRASQHLAITTLELNTLGIVVCSLMTAYAWLHKPADVRTPIKLTTTATIGDITGDRPWRTTPLDFIDENGPGWALNVRPFMKMPVIPPERPIQRIPNDRFPMNPYGAQEYFLCFATLLFTAVHVAGWNFSFPTATEKVLWRVSSLILFGVTVAFWVLETAASWIRLGRWKWIYLWITDRSALPDLEQAQAGKLRAKEARDPATLPLAWEFWTITLVALLYGVARTYLIIAAFLELRDIDATAYMNVRWSMYIPHI</sequence>
<evidence type="ECO:0000313" key="3">
    <source>
        <dbReference type="Proteomes" id="UP001303160"/>
    </source>
</evidence>
<feature type="transmembrane region" description="Helical" evidence="1">
    <location>
        <begin position="371"/>
        <end position="394"/>
    </location>
</feature>
<feature type="transmembrane region" description="Helical" evidence="1">
    <location>
        <begin position="47"/>
        <end position="66"/>
    </location>
</feature>
<feature type="non-terminal residue" evidence="2">
    <location>
        <position position="416"/>
    </location>
</feature>
<gene>
    <name evidence="2" type="ORF">QBC40DRAFT_324965</name>
</gene>
<dbReference type="EMBL" id="MU863910">
    <property type="protein sequence ID" value="KAK4201172.1"/>
    <property type="molecule type" value="Genomic_DNA"/>
</dbReference>
<keyword evidence="1" id="KW-0812">Transmembrane</keyword>
<evidence type="ECO:0000313" key="2">
    <source>
        <dbReference type="EMBL" id="KAK4201172.1"/>
    </source>
</evidence>
<feature type="transmembrane region" description="Helical" evidence="1">
    <location>
        <begin position="299"/>
        <end position="318"/>
    </location>
</feature>
<keyword evidence="1" id="KW-1133">Transmembrane helix</keyword>
<name>A0AAN7AWN6_9PEZI</name>
<evidence type="ECO:0000256" key="1">
    <source>
        <dbReference type="SAM" id="Phobius"/>
    </source>
</evidence>